<dbReference type="GO" id="GO:0045095">
    <property type="term" value="C:keratin filament"/>
    <property type="evidence" value="ECO:0007669"/>
    <property type="project" value="TreeGrafter"/>
</dbReference>
<dbReference type="EMBL" id="VWZM01005797">
    <property type="protein sequence ID" value="NXG99635.1"/>
    <property type="molecule type" value="Genomic_DNA"/>
</dbReference>
<evidence type="ECO:0000256" key="6">
    <source>
        <dbReference type="ARBA" id="ARBA00023054"/>
    </source>
</evidence>
<dbReference type="PANTHER" id="PTHR23169">
    <property type="entry name" value="ENVOPLAKIN"/>
    <property type="match status" value="1"/>
</dbReference>
<keyword evidence="3" id="KW-0597">Phosphoprotein</keyword>
<evidence type="ECO:0000313" key="8">
    <source>
        <dbReference type="Proteomes" id="UP000573793"/>
    </source>
</evidence>
<dbReference type="GO" id="GO:0005737">
    <property type="term" value="C:cytoplasm"/>
    <property type="evidence" value="ECO:0007669"/>
    <property type="project" value="TreeGrafter"/>
</dbReference>
<dbReference type="InterPro" id="IPR043197">
    <property type="entry name" value="Plakin"/>
</dbReference>
<dbReference type="FunFam" id="3.90.1290.10:FF:000001">
    <property type="entry name" value="Plectin a"/>
    <property type="match status" value="5"/>
</dbReference>
<evidence type="ECO:0000313" key="7">
    <source>
        <dbReference type="EMBL" id="NXG99635.1"/>
    </source>
</evidence>
<dbReference type="Proteomes" id="UP000573793">
    <property type="component" value="Unassembled WGS sequence"/>
</dbReference>
<feature type="non-terminal residue" evidence="7">
    <location>
        <position position="1"/>
    </location>
</feature>
<name>A0A7K9GE98_LOXLE</name>
<dbReference type="SUPFAM" id="SSF75399">
    <property type="entry name" value="Plakin repeat"/>
    <property type="match status" value="5"/>
</dbReference>
<reference evidence="7 8" key="1">
    <citation type="submission" date="2019-09" db="EMBL/GenBank/DDBJ databases">
        <title>Bird 10,000 Genomes (B10K) Project - Family phase.</title>
        <authorList>
            <person name="Zhang G."/>
        </authorList>
    </citation>
    <scope>NUCLEOTIDE SEQUENCE [LARGE SCALE GENOMIC DNA]</scope>
    <source>
        <strain evidence="7">B10K-DU-001-19</strain>
        <tissue evidence="7">Muscle</tissue>
    </source>
</reference>
<evidence type="ECO:0000256" key="1">
    <source>
        <dbReference type="ARBA" id="ARBA00004282"/>
    </source>
</evidence>
<sequence length="1403" mass="156591">TFEGLREQVTADQLLSSEIINKDLFKKLKEGETSAKEVVGMDTVRKYLQGTGSIGGLLLPDSQEKISIYQAKRKGLLRPGTSLILLEAQAATGFVIDPAANKRYSVDEALRANVIGPDVYDKLLAAEKSVTGYRDPYSGGKISLFQAMQKELIVRDHGIRLLEAQIATGGIIDPVNSHRIPVEVAYKRGYFDKKMNLILSDPSDDTKGFFDPNTHENLTYLQLKEKCITEPSTGLCLLPLNSRKRQFVDEATRQVFRSSWLPVRFGRLRGEKVSVWDLLNSEGYFTEEQRSVFVERFRSEELSLEQLVALVLRLVGEMEMKAKTQISLEGLRGSVPVVWLLDTGIISQKTFEELAQGVRTPQEVAAMESVKRYLKGTGSIAGVFIEASKQKMSFYDAMKNNLLLPGAALRLLEAQAATGYLTDPATNQRLSVRDAVRAAVVGEELSEKLLLAERAVTGYTDPYTGGSISLCQALRKELIPLAEAVPLLEAQLATGGVVDPIHHLHLPLQAACRYGFYDEDLKQTLSQLDDSTKTFFDPNTKENVTYQQLKDRCIREAESGLWLLPLSENAMFCVDEQTMKVLKSVTVCVNVGRFKGQTVSVWDLLNSEYFSDSQRRELVQKYKDEKAEVLQEITTIITTIIQETEAQGKKFAFKGLRKRVSASDLFQSQLIDKKTLDELNQGKKTVKEVTEMESVRRYLEGSNFIAGVLIQPSNEKMSIYQAMWKGIFRPGTALVLLEAQAATGYIIDPEKNKKFSVEEALEAGLIGGEIFEKLLSAERAVTGYTDPYTKAPMSLFEAMNQGLIVKSHGIRLLEAQIATGGIIDPVNSHRVPVEVAYKRGYFNQEMNQILSDPSDDTKGFFDPNTHENLTYMQLLERCVQDPDTGLYMLQVVKEGGKYFYIDESTKQALRSKLLQVKVGKFKDQTVSVWEVLCSHYISEQKRKELVMQYKSKNLALEELISLILKIIEDTERRGEALKVRGLRGEVSISELFNSEIIDKKTLDQLQDGSLPLASLAKRDTIQRYLDGTGCIAGVLLPLRKEVMSIYQALKKGLLTEQCALGLLEAQAATGFLLDPRNHQKLSVDEAVSSGLVGSEMHEQLLSAEKAVTGYTDPQTGRKISLFQAVRQKVIVRDHGIRLLEAQLATGGIVDPWHGHRLPLEVAYKRGHLDEDMFLLLSDPDHGSKGFIDPNTHEKISYSQLLQRCAKDRESGSYLLQVLEKEGDYFYIDEQTKNALLSDVWFQGIRQQITASELLSAQIITEETIEKLQEGKETAQEIAKMESVRRYLEGTGSIAGVLVPSKAQPGKMEKMSIYQAMWKGILMQGTALVLLEAQAATGYIVDPVKNQKLSVDEAVSSGLVGSELKNKLLSAERAVTGYTHPYTGQKMSLFQAMKQDLIVRDHGI</sequence>
<dbReference type="InterPro" id="IPR001101">
    <property type="entry name" value="Plectin_repeat"/>
</dbReference>
<dbReference type="Pfam" id="PF00681">
    <property type="entry name" value="Plectin"/>
    <property type="match status" value="10"/>
</dbReference>
<evidence type="ECO:0000256" key="5">
    <source>
        <dbReference type="ARBA" id="ARBA00022949"/>
    </source>
</evidence>
<gene>
    <name evidence="7" type="primary">Eppk1_0</name>
    <name evidence="7" type="ORF">LOXLEU_R02634</name>
</gene>
<accession>A0A7K9GE98</accession>
<proteinExistence type="inferred from homology"/>
<feature type="non-terminal residue" evidence="7">
    <location>
        <position position="1403"/>
    </location>
</feature>
<dbReference type="GO" id="GO:0016020">
    <property type="term" value="C:membrane"/>
    <property type="evidence" value="ECO:0007669"/>
    <property type="project" value="TreeGrafter"/>
</dbReference>
<dbReference type="InterPro" id="IPR035915">
    <property type="entry name" value="Plakin_repeat_sf"/>
</dbReference>
<evidence type="ECO:0000256" key="3">
    <source>
        <dbReference type="ARBA" id="ARBA00022553"/>
    </source>
</evidence>
<dbReference type="GO" id="GO:0045110">
    <property type="term" value="P:intermediate filament bundle assembly"/>
    <property type="evidence" value="ECO:0007669"/>
    <property type="project" value="TreeGrafter"/>
</dbReference>
<comment type="subcellular location">
    <subcellularLocation>
        <location evidence="1">Cell junction</location>
    </subcellularLocation>
</comment>
<protein>
    <submittedName>
        <fullName evidence="7">EPIPL protein</fullName>
    </submittedName>
</protein>
<dbReference type="GO" id="GO:0042060">
    <property type="term" value="P:wound healing"/>
    <property type="evidence" value="ECO:0007669"/>
    <property type="project" value="TreeGrafter"/>
</dbReference>
<dbReference type="GO" id="GO:0005198">
    <property type="term" value="F:structural molecule activity"/>
    <property type="evidence" value="ECO:0007669"/>
    <property type="project" value="TreeGrafter"/>
</dbReference>
<keyword evidence="4" id="KW-0677">Repeat</keyword>
<dbReference type="PANTHER" id="PTHR23169:SF21">
    <property type="entry name" value="EPIPLAKIN"/>
    <property type="match status" value="1"/>
</dbReference>
<dbReference type="Gene3D" id="3.90.1290.10">
    <property type="entry name" value="Plakin repeat"/>
    <property type="match status" value="5"/>
</dbReference>
<keyword evidence="6" id="KW-0175">Coiled coil</keyword>
<organism evidence="7 8">
    <name type="scientific">Loxia leucoptera</name>
    <name type="common">White-winged crossbill</name>
    <dbReference type="NCBI Taxonomy" id="96539"/>
    <lineage>
        <taxon>Eukaryota</taxon>
        <taxon>Metazoa</taxon>
        <taxon>Chordata</taxon>
        <taxon>Craniata</taxon>
        <taxon>Vertebrata</taxon>
        <taxon>Euteleostomi</taxon>
        <taxon>Archelosauria</taxon>
        <taxon>Archosauria</taxon>
        <taxon>Dinosauria</taxon>
        <taxon>Saurischia</taxon>
        <taxon>Theropoda</taxon>
        <taxon>Coelurosauria</taxon>
        <taxon>Aves</taxon>
        <taxon>Neognathae</taxon>
        <taxon>Neoaves</taxon>
        <taxon>Telluraves</taxon>
        <taxon>Australaves</taxon>
        <taxon>Passeriformes</taxon>
        <taxon>Passeroidea</taxon>
        <taxon>Fringillidae</taxon>
        <taxon>Carduelinae</taxon>
        <taxon>Loxia</taxon>
    </lineage>
</organism>
<dbReference type="GO" id="GO:1990254">
    <property type="term" value="F:keratin filament binding"/>
    <property type="evidence" value="ECO:0007669"/>
    <property type="project" value="TreeGrafter"/>
</dbReference>
<evidence type="ECO:0000256" key="4">
    <source>
        <dbReference type="ARBA" id="ARBA00022737"/>
    </source>
</evidence>
<keyword evidence="8" id="KW-1185">Reference proteome</keyword>
<dbReference type="GO" id="GO:0070161">
    <property type="term" value="C:anchoring junction"/>
    <property type="evidence" value="ECO:0007669"/>
    <property type="project" value="UniProtKB-SubCell"/>
</dbReference>
<comment type="caution">
    <text evidence="7">The sequence shown here is derived from an EMBL/GenBank/DDBJ whole genome shotgun (WGS) entry which is preliminary data.</text>
</comment>
<comment type="similarity">
    <text evidence="2">Belongs to the plakin or cytolinker family.</text>
</comment>
<dbReference type="SMART" id="SM00250">
    <property type="entry name" value="PLEC"/>
    <property type="match status" value="23"/>
</dbReference>
<keyword evidence="5" id="KW-0965">Cell junction</keyword>
<evidence type="ECO:0000256" key="2">
    <source>
        <dbReference type="ARBA" id="ARBA00009109"/>
    </source>
</evidence>
<dbReference type="GO" id="GO:0042995">
    <property type="term" value="C:cell projection"/>
    <property type="evidence" value="ECO:0007669"/>
    <property type="project" value="UniProtKB-SubCell"/>
</dbReference>